<protein>
    <submittedName>
        <fullName evidence="1">Uncharacterized protein</fullName>
    </submittedName>
</protein>
<evidence type="ECO:0000313" key="2">
    <source>
        <dbReference type="Proteomes" id="UP000607653"/>
    </source>
</evidence>
<comment type="caution">
    <text evidence="1">The sequence shown here is derived from an EMBL/GenBank/DDBJ whole genome shotgun (WGS) entry which is preliminary data.</text>
</comment>
<keyword evidence="2" id="KW-1185">Reference proteome</keyword>
<dbReference type="Proteomes" id="UP000607653">
    <property type="component" value="Unassembled WGS sequence"/>
</dbReference>
<dbReference type="AlphaFoldDB" id="A0A822YV29"/>
<sequence>MLYSSINRIEIHSLVSYRLHVLHKEFMVSLCTLGRKSANKVRSERREAKDKDATFEGEKKDICTDYCNGEKGIKANKIKQKQVC</sequence>
<accession>A0A822YV29</accession>
<reference evidence="1 2" key="1">
    <citation type="journal article" date="2020" name="Mol. Biol. Evol.">
        <title>Distinct Expression and Methylation Patterns for Genes with Different Fates following a Single Whole-Genome Duplication in Flowering Plants.</title>
        <authorList>
            <person name="Shi T."/>
            <person name="Rahmani R.S."/>
            <person name="Gugger P.F."/>
            <person name="Wang M."/>
            <person name="Li H."/>
            <person name="Zhang Y."/>
            <person name="Li Z."/>
            <person name="Wang Q."/>
            <person name="Van de Peer Y."/>
            <person name="Marchal K."/>
            <person name="Chen J."/>
        </authorList>
    </citation>
    <scope>NUCLEOTIDE SEQUENCE [LARGE SCALE GENOMIC DNA]</scope>
    <source>
        <tissue evidence="1">Leaf</tissue>
    </source>
</reference>
<proteinExistence type="predicted"/>
<evidence type="ECO:0000313" key="1">
    <source>
        <dbReference type="EMBL" id="DAD36380.1"/>
    </source>
</evidence>
<dbReference type="EMBL" id="DUZY01000004">
    <property type="protein sequence ID" value="DAD36380.1"/>
    <property type="molecule type" value="Genomic_DNA"/>
</dbReference>
<name>A0A822YV29_NELNU</name>
<gene>
    <name evidence="1" type="ORF">HUJ06_007021</name>
</gene>
<organism evidence="1 2">
    <name type="scientific">Nelumbo nucifera</name>
    <name type="common">Sacred lotus</name>
    <dbReference type="NCBI Taxonomy" id="4432"/>
    <lineage>
        <taxon>Eukaryota</taxon>
        <taxon>Viridiplantae</taxon>
        <taxon>Streptophyta</taxon>
        <taxon>Embryophyta</taxon>
        <taxon>Tracheophyta</taxon>
        <taxon>Spermatophyta</taxon>
        <taxon>Magnoliopsida</taxon>
        <taxon>Proteales</taxon>
        <taxon>Nelumbonaceae</taxon>
        <taxon>Nelumbo</taxon>
    </lineage>
</organism>